<dbReference type="Proteomes" id="UP000789525">
    <property type="component" value="Unassembled WGS sequence"/>
</dbReference>
<sequence>MAMLAAPNQGILVATVFMGFGACAEEAIGDPAWNHFPFSGEPPQFILSTLGGSYSFSKCVREYKSDGGKLLHTLVNISTGSFKACGTGGGLQRSPRFSARRRDLYRALRFLR</sequence>
<reference evidence="1" key="1">
    <citation type="submission" date="2021-06" db="EMBL/GenBank/DDBJ databases">
        <authorList>
            <person name="Kallberg Y."/>
            <person name="Tangrot J."/>
            <person name="Rosling A."/>
        </authorList>
    </citation>
    <scope>NUCLEOTIDE SEQUENCE</scope>
    <source>
        <strain evidence="1">CL356</strain>
    </source>
</reference>
<organism evidence="1 2">
    <name type="scientific">Acaulospora colombiana</name>
    <dbReference type="NCBI Taxonomy" id="27376"/>
    <lineage>
        <taxon>Eukaryota</taxon>
        <taxon>Fungi</taxon>
        <taxon>Fungi incertae sedis</taxon>
        <taxon>Mucoromycota</taxon>
        <taxon>Glomeromycotina</taxon>
        <taxon>Glomeromycetes</taxon>
        <taxon>Diversisporales</taxon>
        <taxon>Acaulosporaceae</taxon>
        <taxon>Acaulospora</taxon>
    </lineage>
</organism>
<gene>
    <name evidence="1" type="ORF">ACOLOM_LOCUS1490</name>
</gene>
<proteinExistence type="predicted"/>
<comment type="caution">
    <text evidence="1">The sequence shown here is derived from an EMBL/GenBank/DDBJ whole genome shotgun (WGS) entry which is preliminary data.</text>
</comment>
<keyword evidence="2" id="KW-1185">Reference proteome</keyword>
<dbReference type="EMBL" id="CAJVPT010001772">
    <property type="protein sequence ID" value="CAG8468619.1"/>
    <property type="molecule type" value="Genomic_DNA"/>
</dbReference>
<name>A0ACA9KG97_9GLOM</name>
<evidence type="ECO:0000313" key="2">
    <source>
        <dbReference type="Proteomes" id="UP000789525"/>
    </source>
</evidence>
<accession>A0ACA9KG97</accession>
<protein>
    <submittedName>
        <fullName evidence="1">6241_t:CDS:1</fullName>
    </submittedName>
</protein>
<evidence type="ECO:0000313" key="1">
    <source>
        <dbReference type="EMBL" id="CAG8468619.1"/>
    </source>
</evidence>